<gene>
    <name evidence="7" type="ORF">GA0061105_107304</name>
</gene>
<dbReference type="Pfam" id="PF04198">
    <property type="entry name" value="Sugar-bind"/>
    <property type="match status" value="1"/>
</dbReference>
<dbReference type="Gene3D" id="3.40.50.1360">
    <property type="match status" value="1"/>
</dbReference>
<proteinExistence type="inferred from homology"/>
<evidence type="ECO:0000313" key="7">
    <source>
        <dbReference type="EMBL" id="SCB59614.1"/>
    </source>
</evidence>
<organism evidence="7 8">
    <name type="scientific">Rhizobium aethiopicum</name>
    <dbReference type="NCBI Taxonomy" id="1138170"/>
    <lineage>
        <taxon>Bacteria</taxon>
        <taxon>Pseudomonadati</taxon>
        <taxon>Pseudomonadota</taxon>
        <taxon>Alphaproteobacteria</taxon>
        <taxon>Hyphomicrobiales</taxon>
        <taxon>Rhizobiaceae</taxon>
        <taxon>Rhizobium/Agrobacterium group</taxon>
        <taxon>Rhizobium</taxon>
    </lineage>
</organism>
<dbReference type="EMBL" id="FMAJ01000007">
    <property type="protein sequence ID" value="SCB59614.1"/>
    <property type="molecule type" value="Genomic_DNA"/>
</dbReference>
<sequence length="332" mass="35869">MPVAASRLILRGRHHMAKRSETPARLDDAARAGWLYYVAGRTQDEIAAAMGISRQSAQRLVSLAVAERLIKVRLDHPIAACLELANQLRRKFGLKHVEVVPSDASSSSTTVGIAEAAAAEIERWLKRPEPIVLAVGTGRTLKAAVDQLPAIECPNHRIVSLTGNIAPDGSAAYYNVIFSMADAVKARHYPMPLPVLVTSAEERELLHGQQLVRSTLDMSAQADVTFVGIGELGIDGPLCVDGFLEKDEMMELMRGGAVGEICGWIFDVDGKLLDNPINERVASAPIPSREASMVIGLAKGKRKFKAIRAAVVGHQINALITDEETAEFLLKS</sequence>
<dbReference type="AlphaFoldDB" id="A0A1C3Y554"/>
<evidence type="ECO:0000313" key="8">
    <source>
        <dbReference type="Proteomes" id="UP000198723"/>
    </source>
</evidence>
<dbReference type="PANTHER" id="PTHR34294:SF1">
    <property type="entry name" value="TRANSCRIPTIONAL REGULATOR LSRR"/>
    <property type="match status" value="1"/>
</dbReference>
<dbReference type="InterPro" id="IPR000835">
    <property type="entry name" value="HTH_MarR-typ"/>
</dbReference>
<keyword evidence="3 7" id="KW-0238">DNA-binding</keyword>
<dbReference type="STRING" id="1138170.GA0061105_107304"/>
<keyword evidence="4" id="KW-0804">Transcription</keyword>
<dbReference type="Pfam" id="PF12802">
    <property type="entry name" value="MarR_2"/>
    <property type="match status" value="1"/>
</dbReference>
<dbReference type="GO" id="GO:0003677">
    <property type="term" value="F:DNA binding"/>
    <property type="evidence" value="ECO:0007669"/>
    <property type="project" value="UniProtKB-KW"/>
</dbReference>
<dbReference type="InterPro" id="IPR037171">
    <property type="entry name" value="NagB/RpiA_transferase-like"/>
</dbReference>
<dbReference type="InterPro" id="IPR007324">
    <property type="entry name" value="Sugar-bd_dom_put"/>
</dbReference>
<keyword evidence="2" id="KW-0805">Transcription regulation</keyword>
<evidence type="ECO:0000259" key="5">
    <source>
        <dbReference type="Pfam" id="PF04198"/>
    </source>
</evidence>
<dbReference type="Gene3D" id="1.10.10.10">
    <property type="entry name" value="Winged helix-like DNA-binding domain superfamily/Winged helix DNA-binding domain"/>
    <property type="match status" value="1"/>
</dbReference>
<evidence type="ECO:0000256" key="1">
    <source>
        <dbReference type="ARBA" id="ARBA00010466"/>
    </source>
</evidence>
<dbReference type="InterPro" id="IPR036388">
    <property type="entry name" value="WH-like_DNA-bd_sf"/>
</dbReference>
<evidence type="ECO:0000256" key="4">
    <source>
        <dbReference type="ARBA" id="ARBA00023163"/>
    </source>
</evidence>
<dbReference type="Proteomes" id="UP000198723">
    <property type="component" value="Unassembled WGS sequence"/>
</dbReference>
<dbReference type="GO" id="GO:0030246">
    <property type="term" value="F:carbohydrate binding"/>
    <property type="evidence" value="ECO:0007669"/>
    <property type="project" value="InterPro"/>
</dbReference>
<protein>
    <submittedName>
        <fullName evidence="7">DNA-binding transcriptional regulator LsrR, DeoR family</fullName>
    </submittedName>
</protein>
<feature type="domain" description="Sugar-binding" evidence="5">
    <location>
        <begin position="77"/>
        <end position="331"/>
    </location>
</feature>
<dbReference type="InterPro" id="IPR051054">
    <property type="entry name" value="SorC_transcr_regulators"/>
</dbReference>
<evidence type="ECO:0000256" key="3">
    <source>
        <dbReference type="ARBA" id="ARBA00023125"/>
    </source>
</evidence>
<evidence type="ECO:0000256" key="2">
    <source>
        <dbReference type="ARBA" id="ARBA00023015"/>
    </source>
</evidence>
<dbReference type="PANTHER" id="PTHR34294">
    <property type="entry name" value="TRANSCRIPTIONAL REGULATOR-RELATED"/>
    <property type="match status" value="1"/>
</dbReference>
<dbReference type="SUPFAM" id="SSF100950">
    <property type="entry name" value="NagB/RpiA/CoA transferase-like"/>
    <property type="match status" value="1"/>
</dbReference>
<comment type="similarity">
    <text evidence="1">Belongs to the SorC transcriptional regulatory family.</text>
</comment>
<evidence type="ECO:0000259" key="6">
    <source>
        <dbReference type="Pfam" id="PF12802"/>
    </source>
</evidence>
<name>A0A1C3Y554_9HYPH</name>
<accession>A0A1C3Y554</accession>
<feature type="domain" description="HTH marR-type" evidence="6">
    <location>
        <begin position="34"/>
        <end position="73"/>
    </location>
</feature>
<reference evidence="7 8" key="1">
    <citation type="submission" date="2016-08" db="EMBL/GenBank/DDBJ databases">
        <authorList>
            <person name="Seilhamer J.J."/>
        </authorList>
    </citation>
    <scope>NUCLEOTIDE SEQUENCE [LARGE SCALE GENOMIC DNA]</scope>
    <source>
        <strain evidence="7 8">HBR26</strain>
    </source>
</reference>